<feature type="domain" description="Multidrug resistance protein MdtA-like barrel-sandwich hybrid" evidence="2">
    <location>
        <begin position="82"/>
        <end position="213"/>
    </location>
</feature>
<keyword evidence="4" id="KW-1185">Reference proteome</keyword>
<dbReference type="STRING" id="989403.SAMN05421798_10732"/>
<dbReference type="InterPro" id="IPR058625">
    <property type="entry name" value="MdtA-like_BSH"/>
</dbReference>
<comment type="similarity">
    <text evidence="1">Belongs to the membrane fusion protein (MFP) (TC 8.A.1) family.</text>
</comment>
<comment type="caution">
    <text evidence="3">The sequence shown here is derived from an EMBL/GenBank/DDBJ whole genome shotgun (WGS) entry which is preliminary data.</text>
</comment>
<dbReference type="PATRIC" id="fig|989403.3.peg.1440"/>
<evidence type="ECO:0000313" key="4">
    <source>
        <dbReference type="Proteomes" id="UP000076577"/>
    </source>
</evidence>
<evidence type="ECO:0000256" key="1">
    <source>
        <dbReference type="ARBA" id="ARBA00009477"/>
    </source>
</evidence>
<proteinExistence type="inferred from homology"/>
<dbReference type="PANTHER" id="PTHR30469">
    <property type="entry name" value="MULTIDRUG RESISTANCE PROTEIN MDTA"/>
    <property type="match status" value="1"/>
</dbReference>
<protein>
    <submittedName>
        <fullName evidence="3">Multidrug resistance protein MdtA</fullName>
    </submittedName>
</protein>
<dbReference type="Proteomes" id="UP000076577">
    <property type="component" value="Unassembled WGS sequence"/>
</dbReference>
<evidence type="ECO:0000259" key="2">
    <source>
        <dbReference type="Pfam" id="PF25917"/>
    </source>
</evidence>
<reference evidence="3 4" key="1">
    <citation type="journal article" date="2016" name="Front. Microbiol.">
        <title>Comparative Genomic Analysis Reveals a Diverse Repertoire of Genes Involved in Prokaryote-Eukaryote Interactions within the Pseudovibrio Genus.</title>
        <authorList>
            <person name="Romano S."/>
            <person name="Fernandez-Guerra A."/>
            <person name="Reen F.J."/>
            <person name="Glockner F.O."/>
            <person name="Crowley S.P."/>
            <person name="O'Sullivan O."/>
            <person name="Cotter P.D."/>
            <person name="Adams C."/>
            <person name="Dobson A.D."/>
            <person name="O'Gara F."/>
        </authorList>
    </citation>
    <scope>NUCLEOTIDE SEQUENCE [LARGE SCALE GENOMIC DNA]</scope>
    <source>
        <strain evidence="3 4">Ad2</strain>
    </source>
</reference>
<dbReference type="Gene3D" id="2.40.50.100">
    <property type="match status" value="1"/>
</dbReference>
<gene>
    <name evidence="3" type="primary">mdtA_1</name>
    <name evidence="3" type="ORF">PsAD2_01344</name>
</gene>
<organism evidence="3 4">
    <name type="scientific">Pseudovibrio axinellae</name>
    <dbReference type="NCBI Taxonomy" id="989403"/>
    <lineage>
        <taxon>Bacteria</taxon>
        <taxon>Pseudomonadati</taxon>
        <taxon>Pseudomonadota</taxon>
        <taxon>Alphaproteobacteria</taxon>
        <taxon>Hyphomicrobiales</taxon>
        <taxon>Stappiaceae</taxon>
        <taxon>Pseudovibrio</taxon>
    </lineage>
</organism>
<dbReference type="Gene3D" id="1.10.287.470">
    <property type="entry name" value="Helix hairpin bin"/>
    <property type="match status" value="1"/>
</dbReference>
<dbReference type="RefSeq" id="WP_068004102.1">
    <property type="nucleotide sequence ID" value="NZ_FOFM01000007.1"/>
</dbReference>
<sequence>MKLRKPTILRSGAVFLFLGILGAGTLTMHHLSGSKSQASDFAQKLIPVQSDFIKLSGGYQIEDEFVGRLEPAQQSNVAFEQNGLVLSMEADEGDRVQKGDIIARLDTQILEAERTRLEGQLQQVSSQLRLSVLTEKRQIILRDKGHVTQQKADEASLNRAALEGQKAAVVAALKSNEISLKKSVLYAPFNGTVGQRYLDTGSVISAGTPVVNLLETDKPQVRLGISPEAVKGLKTGQSVEFYADSQTLQGSILAIRPDISQQTRTVSILAQIENKKDGRFGDTVRLKLPRHIAASGSWVPISALSEGEKGLWVVLTLAPQEEGQSYRVTKDAVEVLYTDGKSAYVRGALSEGQRYISSGRNRIIPGQQVTLAKAS</sequence>
<dbReference type="PANTHER" id="PTHR30469:SF11">
    <property type="entry name" value="BLL4320 PROTEIN"/>
    <property type="match status" value="1"/>
</dbReference>
<dbReference type="Gene3D" id="2.40.420.20">
    <property type="match status" value="1"/>
</dbReference>
<dbReference type="NCBIfam" id="TIGR01730">
    <property type="entry name" value="RND_mfp"/>
    <property type="match status" value="1"/>
</dbReference>
<dbReference type="Pfam" id="PF25917">
    <property type="entry name" value="BSH_RND"/>
    <property type="match status" value="1"/>
</dbReference>
<dbReference type="EMBL" id="LMCB01000006">
    <property type="protein sequence ID" value="KZL20854.1"/>
    <property type="molecule type" value="Genomic_DNA"/>
</dbReference>
<dbReference type="GO" id="GO:1990281">
    <property type="term" value="C:efflux pump complex"/>
    <property type="evidence" value="ECO:0007669"/>
    <property type="project" value="TreeGrafter"/>
</dbReference>
<accession>A0A166AC47</accession>
<dbReference type="Gene3D" id="2.40.30.170">
    <property type="match status" value="1"/>
</dbReference>
<dbReference type="SUPFAM" id="SSF111369">
    <property type="entry name" value="HlyD-like secretion proteins"/>
    <property type="match status" value="1"/>
</dbReference>
<dbReference type="GO" id="GO:0015562">
    <property type="term" value="F:efflux transmembrane transporter activity"/>
    <property type="evidence" value="ECO:0007669"/>
    <property type="project" value="TreeGrafter"/>
</dbReference>
<name>A0A166AC47_9HYPH</name>
<dbReference type="AlphaFoldDB" id="A0A166AC47"/>
<dbReference type="OrthoDB" id="9813967at2"/>
<evidence type="ECO:0000313" key="3">
    <source>
        <dbReference type="EMBL" id="KZL20854.1"/>
    </source>
</evidence>
<dbReference type="InterPro" id="IPR006143">
    <property type="entry name" value="RND_pump_MFP"/>
</dbReference>